<dbReference type="AlphaFoldDB" id="A0AAV3RUI5"/>
<proteinExistence type="predicted"/>
<sequence>MYDPVVVDMYLHWMVDLPLGDSRINPCINAVMIFDFNSEEIYTMPHPKVDGHWRCQVTNLFDNHEKMMILFEMDKKLWFAHISQQGGTGMDIWELHDHENWSWVRRYNICKSQISKRTLTHDDMDTRLYTSLLIPEV</sequence>
<gene>
    <name evidence="1" type="ORF">LIER_31399</name>
</gene>
<name>A0AAV3RUI5_LITER</name>
<dbReference type="Proteomes" id="UP001454036">
    <property type="component" value="Unassembled WGS sequence"/>
</dbReference>
<comment type="caution">
    <text evidence="1">The sequence shown here is derived from an EMBL/GenBank/DDBJ whole genome shotgun (WGS) entry which is preliminary data.</text>
</comment>
<evidence type="ECO:0008006" key="3">
    <source>
        <dbReference type="Google" id="ProtNLM"/>
    </source>
</evidence>
<keyword evidence="2" id="KW-1185">Reference proteome</keyword>
<organism evidence="1 2">
    <name type="scientific">Lithospermum erythrorhizon</name>
    <name type="common">Purple gromwell</name>
    <name type="synonym">Lithospermum officinale var. erythrorhizon</name>
    <dbReference type="NCBI Taxonomy" id="34254"/>
    <lineage>
        <taxon>Eukaryota</taxon>
        <taxon>Viridiplantae</taxon>
        <taxon>Streptophyta</taxon>
        <taxon>Embryophyta</taxon>
        <taxon>Tracheophyta</taxon>
        <taxon>Spermatophyta</taxon>
        <taxon>Magnoliopsida</taxon>
        <taxon>eudicotyledons</taxon>
        <taxon>Gunneridae</taxon>
        <taxon>Pentapetalae</taxon>
        <taxon>asterids</taxon>
        <taxon>lamiids</taxon>
        <taxon>Boraginales</taxon>
        <taxon>Boraginaceae</taxon>
        <taxon>Boraginoideae</taxon>
        <taxon>Lithospermeae</taxon>
        <taxon>Lithospermum</taxon>
    </lineage>
</organism>
<accession>A0AAV3RUI5</accession>
<reference evidence="1 2" key="1">
    <citation type="submission" date="2024-01" db="EMBL/GenBank/DDBJ databases">
        <title>The complete chloroplast genome sequence of Lithospermum erythrorhizon: insights into the phylogenetic relationship among Boraginaceae species and the maternal lineages of purple gromwells.</title>
        <authorList>
            <person name="Okada T."/>
            <person name="Watanabe K."/>
        </authorList>
    </citation>
    <scope>NUCLEOTIDE SEQUENCE [LARGE SCALE GENOMIC DNA]</scope>
</reference>
<protein>
    <recommendedName>
        <fullName evidence="3">F-box associated domain-containing protein</fullName>
    </recommendedName>
</protein>
<evidence type="ECO:0000313" key="1">
    <source>
        <dbReference type="EMBL" id="GAA0184099.1"/>
    </source>
</evidence>
<evidence type="ECO:0000313" key="2">
    <source>
        <dbReference type="Proteomes" id="UP001454036"/>
    </source>
</evidence>
<dbReference type="EMBL" id="BAABME010011658">
    <property type="protein sequence ID" value="GAA0184099.1"/>
    <property type="molecule type" value="Genomic_DNA"/>
</dbReference>